<protein>
    <submittedName>
        <fullName evidence="1">Uncharacterized protein</fullName>
    </submittedName>
</protein>
<dbReference type="InterPro" id="IPR001304">
    <property type="entry name" value="C-type_lectin-like"/>
</dbReference>
<dbReference type="InterPro" id="IPR016187">
    <property type="entry name" value="CTDL_fold"/>
</dbReference>
<dbReference type="PROSITE" id="PS50041">
    <property type="entry name" value="C_TYPE_LECTIN_2"/>
    <property type="match status" value="1"/>
</dbReference>
<dbReference type="Gene3D" id="3.10.100.10">
    <property type="entry name" value="Mannose-Binding Protein A, subunit A"/>
    <property type="match status" value="1"/>
</dbReference>
<evidence type="ECO:0000313" key="1">
    <source>
        <dbReference type="EMBL" id="CAD7236513.1"/>
    </source>
</evidence>
<proteinExistence type="predicted"/>
<feature type="non-terminal residue" evidence="1">
    <location>
        <position position="126"/>
    </location>
</feature>
<dbReference type="InterPro" id="IPR016186">
    <property type="entry name" value="C-type_lectin-like/link_sf"/>
</dbReference>
<dbReference type="AlphaFoldDB" id="A0A7R8WY50"/>
<dbReference type="CDD" id="cd00037">
    <property type="entry name" value="CLECT"/>
    <property type="match status" value="1"/>
</dbReference>
<dbReference type="Pfam" id="PF00059">
    <property type="entry name" value="Lectin_C"/>
    <property type="match status" value="1"/>
</dbReference>
<sequence length="126" mass="14387">YYIGDTAASWDLAQEFCSVLAPNGKLIELETLEEIYLVTEFLNDNSDPSREYWAGAEERLRSGDFDWVSSDKPVVITNWFNGIPFDTDTDDAVYLLNGISYGRGRWSWAPKSYSYYELCEADPADL</sequence>
<gene>
    <name evidence="1" type="ORF">CTOB1V02_LOCUS14328</name>
</gene>
<dbReference type="SUPFAM" id="SSF56436">
    <property type="entry name" value="C-type lectin-like"/>
    <property type="match status" value="1"/>
</dbReference>
<reference evidence="1" key="1">
    <citation type="submission" date="2020-11" db="EMBL/GenBank/DDBJ databases">
        <authorList>
            <person name="Tran Van P."/>
        </authorList>
    </citation>
    <scope>NUCLEOTIDE SEQUENCE</scope>
</reference>
<organism evidence="1">
    <name type="scientific">Cyprideis torosa</name>
    <dbReference type="NCBI Taxonomy" id="163714"/>
    <lineage>
        <taxon>Eukaryota</taxon>
        <taxon>Metazoa</taxon>
        <taxon>Ecdysozoa</taxon>
        <taxon>Arthropoda</taxon>
        <taxon>Crustacea</taxon>
        <taxon>Oligostraca</taxon>
        <taxon>Ostracoda</taxon>
        <taxon>Podocopa</taxon>
        <taxon>Podocopida</taxon>
        <taxon>Cytherocopina</taxon>
        <taxon>Cytheroidea</taxon>
        <taxon>Cytherideidae</taxon>
        <taxon>Cyprideis</taxon>
    </lineage>
</organism>
<dbReference type="EMBL" id="OB679615">
    <property type="protein sequence ID" value="CAD7236513.1"/>
    <property type="molecule type" value="Genomic_DNA"/>
</dbReference>
<name>A0A7R8WY50_9CRUS</name>
<accession>A0A7R8WY50</accession>